<dbReference type="InterPro" id="IPR014710">
    <property type="entry name" value="RmlC-like_jellyroll"/>
</dbReference>
<reference evidence="2" key="1">
    <citation type="journal article" date="2014" name="Int. J. Syst. Evol. Microbiol.">
        <title>Complete genome sequence of Corynebacterium casei LMG S-19264T (=DSM 44701T), isolated from a smear-ripened cheese.</title>
        <authorList>
            <consortium name="US DOE Joint Genome Institute (JGI-PGF)"/>
            <person name="Walter F."/>
            <person name="Albersmeier A."/>
            <person name="Kalinowski J."/>
            <person name="Ruckert C."/>
        </authorList>
    </citation>
    <scope>NUCLEOTIDE SEQUENCE</scope>
    <source>
        <strain evidence="2">VKM B-2748</strain>
    </source>
</reference>
<comment type="caution">
    <text evidence="2">The sequence shown here is derived from an EMBL/GenBank/DDBJ whole genome shotgun (WGS) entry which is preliminary data.</text>
</comment>
<protein>
    <recommendedName>
        <fullName evidence="4">Cupin</fullName>
    </recommendedName>
</protein>
<organism evidence="2 3">
    <name type="scientific">Methylopila turkensis</name>
    <dbReference type="NCBI Taxonomy" id="1437816"/>
    <lineage>
        <taxon>Bacteria</taxon>
        <taxon>Pseudomonadati</taxon>
        <taxon>Pseudomonadota</taxon>
        <taxon>Alphaproteobacteria</taxon>
        <taxon>Hyphomicrobiales</taxon>
        <taxon>Methylopilaceae</taxon>
        <taxon>Methylopila</taxon>
    </lineage>
</organism>
<reference evidence="2" key="2">
    <citation type="submission" date="2023-01" db="EMBL/GenBank/DDBJ databases">
        <authorList>
            <person name="Sun Q."/>
            <person name="Evtushenko L."/>
        </authorList>
    </citation>
    <scope>NUCLEOTIDE SEQUENCE</scope>
    <source>
        <strain evidence="2">VKM B-2748</strain>
    </source>
</reference>
<proteinExistence type="predicted"/>
<dbReference type="SUPFAM" id="SSF51182">
    <property type="entry name" value="RmlC-like cupins"/>
    <property type="match status" value="1"/>
</dbReference>
<name>A0A9W6N695_9HYPH</name>
<dbReference type="CDD" id="cd06989">
    <property type="entry name" value="cupin_DRT102"/>
    <property type="match status" value="1"/>
</dbReference>
<feature type="chain" id="PRO_5040937345" description="Cupin" evidence="1">
    <location>
        <begin position="46"/>
        <end position="184"/>
    </location>
</feature>
<evidence type="ECO:0000256" key="1">
    <source>
        <dbReference type="SAM" id="SignalP"/>
    </source>
</evidence>
<keyword evidence="1" id="KW-0732">Signal</keyword>
<accession>A0A9W6N695</accession>
<dbReference type="EMBL" id="BSFL01000001">
    <property type="protein sequence ID" value="GLK79165.1"/>
    <property type="molecule type" value="Genomic_DNA"/>
</dbReference>
<dbReference type="Proteomes" id="UP001143309">
    <property type="component" value="Unassembled WGS sequence"/>
</dbReference>
<keyword evidence="3" id="KW-1185">Reference proteome</keyword>
<feature type="signal peptide" evidence="1">
    <location>
        <begin position="1"/>
        <end position="45"/>
    </location>
</feature>
<dbReference type="AlphaFoldDB" id="A0A9W6N695"/>
<evidence type="ECO:0000313" key="2">
    <source>
        <dbReference type="EMBL" id="GLK79165.1"/>
    </source>
</evidence>
<sequence length="184" mass="19283">MINVVRTTAAAHLANLPRAALPGLKQAVRLSALGLAAGLSTAAIADPSAHKQMITVKDAAAVQWKPAPAALPKGIEISVIMGDPDKPGPFALRLRIPPSTVIAPHTHATDETVTLLDGALVHDMGEKMVESRGEPFGQGGFLYLPALMPHSLWTRDQPAVIQVNGTGPFGLNYVNPADDPSKAR</sequence>
<dbReference type="Gene3D" id="2.60.120.10">
    <property type="entry name" value="Jelly Rolls"/>
    <property type="match status" value="1"/>
</dbReference>
<gene>
    <name evidence="2" type="ORF">GCM10008174_09060</name>
</gene>
<dbReference type="InterPro" id="IPR011051">
    <property type="entry name" value="RmlC_Cupin_sf"/>
</dbReference>
<evidence type="ECO:0008006" key="4">
    <source>
        <dbReference type="Google" id="ProtNLM"/>
    </source>
</evidence>
<evidence type="ECO:0000313" key="3">
    <source>
        <dbReference type="Proteomes" id="UP001143309"/>
    </source>
</evidence>